<dbReference type="SUPFAM" id="SSF46785">
    <property type="entry name" value="Winged helix' DNA-binding domain"/>
    <property type="match status" value="1"/>
</dbReference>
<dbReference type="PIRSF" id="PIRSF005739">
    <property type="entry name" value="O-mtase"/>
    <property type="match status" value="1"/>
</dbReference>
<dbReference type="Gene3D" id="1.10.10.10">
    <property type="entry name" value="Winged helix-like DNA-binding domain superfamily/Winged helix DNA-binding domain"/>
    <property type="match status" value="1"/>
</dbReference>
<comment type="caution">
    <text evidence="7">The sequence shown here is derived from an EMBL/GenBank/DDBJ whole genome shotgun (WGS) entry which is preliminary data.</text>
</comment>
<dbReference type="EMBL" id="BOMW01000044">
    <property type="protein sequence ID" value="GIF07090.1"/>
    <property type="molecule type" value="Genomic_DNA"/>
</dbReference>
<dbReference type="Pfam" id="PF00891">
    <property type="entry name" value="Methyltransf_2"/>
    <property type="match status" value="1"/>
</dbReference>
<dbReference type="PROSITE" id="PS51683">
    <property type="entry name" value="SAM_OMT_II"/>
    <property type="match status" value="1"/>
</dbReference>
<dbReference type="AlphaFoldDB" id="A0A919TMI3"/>
<dbReference type="PANTHER" id="PTHR43712:SF2">
    <property type="entry name" value="O-METHYLTRANSFERASE CICE"/>
    <property type="match status" value="1"/>
</dbReference>
<accession>A0A919TMI3</accession>
<proteinExistence type="predicted"/>
<evidence type="ECO:0000313" key="7">
    <source>
        <dbReference type="EMBL" id="GIF07090.1"/>
    </source>
</evidence>
<dbReference type="CDD" id="cd02440">
    <property type="entry name" value="AdoMet_MTases"/>
    <property type="match status" value="1"/>
</dbReference>
<organism evidence="7 8">
    <name type="scientific">Actinoplanes siamensis</name>
    <dbReference type="NCBI Taxonomy" id="1223317"/>
    <lineage>
        <taxon>Bacteria</taxon>
        <taxon>Bacillati</taxon>
        <taxon>Actinomycetota</taxon>
        <taxon>Actinomycetes</taxon>
        <taxon>Micromonosporales</taxon>
        <taxon>Micromonosporaceae</taxon>
        <taxon>Actinoplanes</taxon>
    </lineage>
</organism>
<gene>
    <name evidence="7" type="ORF">Asi03nite_46280</name>
</gene>
<feature type="domain" description="O-methyltransferase dimerisation" evidence="6">
    <location>
        <begin position="19"/>
        <end position="93"/>
    </location>
</feature>
<keyword evidence="1" id="KW-0489">Methyltransferase</keyword>
<dbReference type="Proteomes" id="UP000629619">
    <property type="component" value="Unassembled WGS sequence"/>
</dbReference>
<feature type="domain" description="O-methyltransferase C-terminal" evidence="5">
    <location>
        <begin position="116"/>
        <end position="317"/>
    </location>
</feature>
<keyword evidence="2" id="KW-0808">Transferase</keyword>
<dbReference type="SUPFAM" id="SSF53335">
    <property type="entry name" value="S-adenosyl-L-methionine-dependent methyltransferases"/>
    <property type="match status" value="1"/>
</dbReference>
<evidence type="ECO:0000256" key="1">
    <source>
        <dbReference type="ARBA" id="ARBA00022603"/>
    </source>
</evidence>
<dbReference type="InterPro" id="IPR036388">
    <property type="entry name" value="WH-like_DNA-bd_sf"/>
</dbReference>
<dbReference type="RefSeq" id="WP_203682504.1">
    <property type="nucleotide sequence ID" value="NZ_BOMW01000044.1"/>
</dbReference>
<reference evidence="7" key="1">
    <citation type="submission" date="2021-01" db="EMBL/GenBank/DDBJ databases">
        <title>Whole genome shotgun sequence of Actinoplanes siamensis NBRC 109076.</title>
        <authorList>
            <person name="Komaki H."/>
            <person name="Tamura T."/>
        </authorList>
    </citation>
    <scope>NUCLEOTIDE SEQUENCE</scope>
    <source>
        <strain evidence="7">NBRC 109076</strain>
    </source>
</reference>
<feature type="active site" description="Proton acceptor" evidence="4">
    <location>
        <position position="246"/>
    </location>
</feature>
<dbReference type="InterPro" id="IPR016461">
    <property type="entry name" value="COMT-like"/>
</dbReference>
<keyword evidence="8" id="KW-1185">Reference proteome</keyword>
<evidence type="ECO:0000256" key="2">
    <source>
        <dbReference type="ARBA" id="ARBA00022679"/>
    </source>
</evidence>
<dbReference type="Gene3D" id="3.40.50.150">
    <property type="entry name" value="Vaccinia Virus protein VP39"/>
    <property type="match status" value="1"/>
</dbReference>
<name>A0A919TMI3_9ACTN</name>
<evidence type="ECO:0000313" key="8">
    <source>
        <dbReference type="Proteomes" id="UP000629619"/>
    </source>
</evidence>
<keyword evidence="3" id="KW-0949">S-adenosyl-L-methionine</keyword>
<dbReference type="GO" id="GO:0008171">
    <property type="term" value="F:O-methyltransferase activity"/>
    <property type="evidence" value="ECO:0007669"/>
    <property type="project" value="InterPro"/>
</dbReference>
<evidence type="ECO:0000259" key="5">
    <source>
        <dbReference type="Pfam" id="PF00891"/>
    </source>
</evidence>
<dbReference type="InterPro" id="IPR029063">
    <property type="entry name" value="SAM-dependent_MTases_sf"/>
</dbReference>
<dbReference type="InterPro" id="IPR001077">
    <property type="entry name" value="COMT_C"/>
</dbReference>
<sequence length="337" mass="36558">MTAATPIGDVDTSAGLLRLGNRFCDAAALLTAVRLEVFTTLHERPASAGELRERLGLHGRGLDDYLRLLVALGVLRKTGDRYANTPATDRYLVTGSADDIGGFLRGAYLNLYPVYAGLAEALRTGKPQATGDFESMLDDPVAVGHFVRMMDGLTQGLWEEFRQAVDWTGRGSVLDFGGCRGSLVAHLVGHTPGLRGAVFDRPQIEPFFAEVAAEAGVTDRVTFHPGNFFRDPLPTADVVIFGHILHDWNPEERALLLRKAYDAVTPGGVLVIYDRMLTAERDNVENLMASLNMLLVTDGGGEYTVEEIGAQARAAGFTSITDRRFGAFDILLTCGRD</sequence>
<dbReference type="GO" id="GO:0046983">
    <property type="term" value="F:protein dimerization activity"/>
    <property type="evidence" value="ECO:0007669"/>
    <property type="project" value="InterPro"/>
</dbReference>
<protein>
    <submittedName>
        <fullName evidence="7">O-methyltransferase</fullName>
    </submittedName>
</protein>
<dbReference type="InterPro" id="IPR036390">
    <property type="entry name" value="WH_DNA-bd_sf"/>
</dbReference>
<evidence type="ECO:0000259" key="6">
    <source>
        <dbReference type="Pfam" id="PF08100"/>
    </source>
</evidence>
<dbReference type="PANTHER" id="PTHR43712">
    <property type="entry name" value="PUTATIVE (AFU_ORTHOLOGUE AFUA_4G14580)-RELATED"/>
    <property type="match status" value="1"/>
</dbReference>
<dbReference type="Pfam" id="PF08100">
    <property type="entry name" value="Dimerisation"/>
    <property type="match status" value="1"/>
</dbReference>
<evidence type="ECO:0000256" key="3">
    <source>
        <dbReference type="ARBA" id="ARBA00022691"/>
    </source>
</evidence>
<dbReference type="GO" id="GO:0032259">
    <property type="term" value="P:methylation"/>
    <property type="evidence" value="ECO:0007669"/>
    <property type="project" value="UniProtKB-KW"/>
</dbReference>
<evidence type="ECO:0000256" key="4">
    <source>
        <dbReference type="PIRSR" id="PIRSR005739-1"/>
    </source>
</evidence>
<dbReference type="InterPro" id="IPR012967">
    <property type="entry name" value="COMT_dimerisation"/>
</dbReference>